<dbReference type="EMBL" id="JAVRHU010000006">
    <property type="protein sequence ID" value="MDT0622920.1"/>
    <property type="molecule type" value="Genomic_DNA"/>
</dbReference>
<dbReference type="Proteomes" id="UP001250662">
    <property type="component" value="Unassembled WGS sequence"/>
</dbReference>
<sequence>MYKYLYLFNSNITIQFKCNGLIQCLILSCFLICNFSFGFNSFENNTNDYDGDGVYDENDIDIDGDGITNDVEDGNEDGDNCYWTYPTDTDADGIPDYLDIDSDNDGLLDNLEAQNVHIYESPSGIDLNHNGLDDIYEQFTPIGIQPDDSRDNDGFTNQLDLDSDDDGIPDNVEGQPTDGYVGPSGIDSDNDGLDDAYEGDGDAGITPVNTDSNGKPDYLDYDSDDDL</sequence>
<evidence type="ECO:0000256" key="1">
    <source>
        <dbReference type="SAM" id="MobiDB-lite"/>
    </source>
</evidence>
<evidence type="ECO:0000313" key="2">
    <source>
        <dbReference type="EMBL" id="MDT0622920.1"/>
    </source>
</evidence>
<protein>
    <submittedName>
        <fullName evidence="2">Uncharacterized protein</fullName>
    </submittedName>
</protein>
<gene>
    <name evidence="2" type="ORF">RM520_14940</name>
</gene>
<name>A0ABU3BL75_9FLAO</name>
<dbReference type="InterPro" id="IPR028974">
    <property type="entry name" value="TSP_type-3_rpt"/>
</dbReference>
<reference evidence="2 3" key="1">
    <citation type="submission" date="2023-09" db="EMBL/GenBank/DDBJ databases">
        <authorList>
            <person name="Rey-Velasco X."/>
        </authorList>
    </citation>
    <scope>NUCLEOTIDE SEQUENCE [LARGE SCALE GENOMIC DNA]</scope>
    <source>
        <strain evidence="2 3">P007</strain>
    </source>
</reference>
<keyword evidence="3" id="KW-1185">Reference proteome</keyword>
<evidence type="ECO:0000313" key="3">
    <source>
        <dbReference type="Proteomes" id="UP001250662"/>
    </source>
</evidence>
<accession>A0ABU3BL75</accession>
<feature type="non-terminal residue" evidence="2">
    <location>
        <position position="227"/>
    </location>
</feature>
<proteinExistence type="predicted"/>
<dbReference type="Gene3D" id="4.10.1080.10">
    <property type="entry name" value="TSP type-3 repeat"/>
    <property type="match status" value="1"/>
</dbReference>
<dbReference type="PROSITE" id="PS51257">
    <property type="entry name" value="PROKAR_LIPOPROTEIN"/>
    <property type="match status" value="1"/>
</dbReference>
<organism evidence="2 3">
    <name type="scientific">Croceitalea vernalis</name>
    <dbReference type="NCBI Taxonomy" id="3075599"/>
    <lineage>
        <taxon>Bacteria</taxon>
        <taxon>Pseudomonadati</taxon>
        <taxon>Bacteroidota</taxon>
        <taxon>Flavobacteriia</taxon>
        <taxon>Flavobacteriales</taxon>
        <taxon>Flavobacteriaceae</taxon>
        <taxon>Croceitalea</taxon>
    </lineage>
</organism>
<comment type="caution">
    <text evidence="2">The sequence shown here is derived from an EMBL/GenBank/DDBJ whole genome shotgun (WGS) entry which is preliminary data.</text>
</comment>
<feature type="region of interest" description="Disordered" evidence="1">
    <location>
        <begin position="142"/>
        <end position="227"/>
    </location>
</feature>
<feature type="compositionally biased region" description="Acidic residues" evidence="1">
    <location>
        <begin position="188"/>
        <end position="201"/>
    </location>
</feature>